<evidence type="ECO:0000313" key="7">
    <source>
        <dbReference type="EMBL" id="MBB5349359.1"/>
    </source>
</evidence>
<dbReference type="RefSeq" id="WP_183352162.1">
    <property type="nucleotide sequence ID" value="NZ_JACHEO010000024.1"/>
</dbReference>
<evidence type="ECO:0000256" key="3">
    <source>
        <dbReference type="ARBA" id="ARBA00022729"/>
    </source>
</evidence>
<reference evidence="7 8" key="1">
    <citation type="submission" date="2020-08" db="EMBL/GenBank/DDBJ databases">
        <title>Genomic Encyclopedia of Type Strains, Phase IV (KMG-IV): sequencing the most valuable type-strain genomes for metagenomic binning, comparative biology and taxonomic classification.</title>
        <authorList>
            <person name="Goeker M."/>
        </authorList>
    </citation>
    <scope>NUCLEOTIDE SEQUENCE [LARGE SCALE GENOMIC DNA]</scope>
    <source>
        <strain evidence="7 8">DSM 28570</strain>
    </source>
</reference>
<dbReference type="Pfam" id="PF00877">
    <property type="entry name" value="NLPC_P60"/>
    <property type="match status" value="1"/>
</dbReference>
<keyword evidence="2" id="KW-0645">Protease</keyword>
<evidence type="ECO:0000256" key="5">
    <source>
        <dbReference type="ARBA" id="ARBA00022807"/>
    </source>
</evidence>
<dbReference type="Gene3D" id="3.90.1720.10">
    <property type="entry name" value="endopeptidase domain like (from Nostoc punctiforme)"/>
    <property type="match status" value="1"/>
</dbReference>
<organism evidence="7 8">
    <name type="scientific">Desulfoprunum benzoelyticum</name>
    <dbReference type="NCBI Taxonomy" id="1506996"/>
    <lineage>
        <taxon>Bacteria</taxon>
        <taxon>Pseudomonadati</taxon>
        <taxon>Thermodesulfobacteriota</taxon>
        <taxon>Desulfobulbia</taxon>
        <taxon>Desulfobulbales</taxon>
        <taxon>Desulfobulbaceae</taxon>
        <taxon>Desulfoprunum</taxon>
    </lineage>
</organism>
<gene>
    <name evidence="7" type="ORF">HNQ81_003112</name>
</gene>
<proteinExistence type="inferred from homology"/>
<keyword evidence="5" id="KW-0788">Thiol protease</keyword>
<sequence>MIRNKTLSPTAPLPGVAASSPFTTMSRILLPLLLALLLVSCGHKEVVYREASLADSARVKQALRAHYQKWRGTPYRPGGMSPAGVDCSGFIQLTYSQLFGLNPGRSTKDQLNHGRSVRRGDLRPGDLLFFRTGLFDRHVGIYFDDGLFVHASATKGVTVSNLKLAYWDRTFSTARRF</sequence>
<evidence type="ECO:0000256" key="4">
    <source>
        <dbReference type="ARBA" id="ARBA00022801"/>
    </source>
</evidence>
<evidence type="ECO:0000256" key="1">
    <source>
        <dbReference type="ARBA" id="ARBA00007074"/>
    </source>
</evidence>
<dbReference type="GO" id="GO:0008234">
    <property type="term" value="F:cysteine-type peptidase activity"/>
    <property type="evidence" value="ECO:0007669"/>
    <property type="project" value="UniProtKB-KW"/>
</dbReference>
<dbReference type="GO" id="GO:0006508">
    <property type="term" value="P:proteolysis"/>
    <property type="evidence" value="ECO:0007669"/>
    <property type="project" value="UniProtKB-KW"/>
</dbReference>
<accession>A0A840V6H2</accession>
<comment type="similarity">
    <text evidence="1">Belongs to the peptidase C40 family.</text>
</comment>
<protein>
    <submittedName>
        <fullName evidence="7">Cell wall-associated NlpC family hydrolase</fullName>
    </submittedName>
</protein>
<dbReference type="InterPro" id="IPR052062">
    <property type="entry name" value="Murein_DD/LD_carboxypeptidase"/>
</dbReference>
<dbReference type="EMBL" id="JACHEO010000024">
    <property type="protein sequence ID" value="MBB5349359.1"/>
    <property type="molecule type" value="Genomic_DNA"/>
</dbReference>
<keyword evidence="8" id="KW-1185">Reference proteome</keyword>
<dbReference type="PANTHER" id="PTHR47360:SF1">
    <property type="entry name" value="ENDOPEPTIDASE NLPC-RELATED"/>
    <property type="match status" value="1"/>
</dbReference>
<keyword evidence="3" id="KW-0732">Signal</keyword>
<dbReference type="InterPro" id="IPR000064">
    <property type="entry name" value="NLP_P60_dom"/>
</dbReference>
<feature type="domain" description="NlpC/P60" evidence="6">
    <location>
        <begin position="57"/>
        <end position="177"/>
    </location>
</feature>
<evidence type="ECO:0000313" key="8">
    <source>
        <dbReference type="Proteomes" id="UP000539642"/>
    </source>
</evidence>
<dbReference type="PANTHER" id="PTHR47360">
    <property type="entry name" value="MUREIN DD-ENDOPEPTIDASE MEPS/MUREIN LD-CARBOXYPEPTIDASE"/>
    <property type="match status" value="1"/>
</dbReference>
<name>A0A840V6H2_9BACT</name>
<dbReference type="AlphaFoldDB" id="A0A840V6H2"/>
<dbReference type="SUPFAM" id="SSF54001">
    <property type="entry name" value="Cysteine proteinases"/>
    <property type="match status" value="1"/>
</dbReference>
<dbReference type="Proteomes" id="UP000539642">
    <property type="component" value="Unassembled WGS sequence"/>
</dbReference>
<evidence type="ECO:0000256" key="2">
    <source>
        <dbReference type="ARBA" id="ARBA00022670"/>
    </source>
</evidence>
<comment type="caution">
    <text evidence="7">The sequence shown here is derived from an EMBL/GenBank/DDBJ whole genome shotgun (WGS) entry which is preliminary data.</text>
</comment>
<dbReference type="InterPro" id="IPR038765">
    <property type="entry name" value="Papain-like_cys_pep_sf"/>
</dbReference>
<dbReference type="PROSITE" id="PS51935">
    <property type="entry name" value="NLPC_P60"/>
    <property type="match status" value="1"/>
</dbReference>
<evidence type="ECO:0000259" key="6">
    <source>
        <dbReference type="PROSITE" id="PS51935"/>
    </source>
</evidence>
<keyword evidence="4 7" id="KW-0378">Hydrolase</keyword>